<gene>
    <name evidence="3" type="ORF">SAMN04488071_2676</name>
</gene>
<accession>A0A1G7C6A3</accession>
<dbReference type="Proteomes" id="UP000183685">
    <property type="component" value="Unassembled WGS sequence"/>
</dbReference>
<feature type="chain" id="PRO_5010346777" description="Peptidase M1 membrane alanine aminopeptidase domain-containing protein" evidence="1">
    <location>
        <begin position="19"/>
        <end position="789"/>
    </location>
</feature>
<dbReference type="GO" id="GO:0008237">
    <property type="term" value="F:metallopeptidase activity"/>
    <property type="evidence" value="ECO:0007669"/>
    <property type="project" value="InterPro"/>
</dbReference>
<name>A0A1G7C6A3_9PROT</name>
<evidence type="ECO:0000313" key="4">
    <source>
        <dbReference type="Proteomes" id="UP000183685"/>
    </source>
</evidence>
<feature type="domain" description="Peptidase M1 membrane alanine aminopeptidase" evidence="2">
    <location>
        <begin position="377"/>
        <end position="575"/>
    </location>
</feature>
<dbReference type="CDD" id="cd09604">
    <property type="entry name" value="M1_APN_like"/>
    <property type="match status" value="1"/>
</dbReference>
<dbReference type="RefSeq" id="WP_068306983.1">
    <property type="nucleotide sequence ID" value="NZ_FNAK01000006.1"/>
</dbReference>
<dbReference type="SUPFAM" id="SSF55486">
    <property type="entry name" value="Metalloproteases ('zincins'), catalytic domain"/>
    <property type="match status" value="1"/>
</dbReference>
<dbReference type="Gene3D" id="1.10.390.10">
    <property type="entry name" value="Neutral Protease Domain 2"/>
    <property type="match status" value="1"/>
</dbReference>
<evidence type="ECO:0000256" key="1">
    <source>
        <dbReference type="SAM" id="SignalP"/>
    </source>
</evidence>
<dbReference type="Pfam" id="PF01433">
    <property type="entry name" value="Peptidase_M1"/>
    <property type="match status" value="1"/>
</dbReference>
<dbReference type="GO" id="GO:0008270">
    <property type="term" value="F:zinc ion binding"/>
    <property type="evidence" value="ECO:0007669"/>
    <property type="project" value="InterPro"/>
</dbReference>
<feature type="signal peptide" evidence="1">
    <location>
        <begin position="1"/>
        <end position="18"/>
    </location>
</feature>
<dbReference type="AlphaFoldDB" id="A0A1G7C6A3"/>
<sequence>MRLFGILLAALVAFPAHGDANEQTKGSFRDKFRQLEADLPTPNVYRTASGAPGHAYWQQEVDYKIKVRLDEKARQIHGSETIHYKNNSPDTLTYLWLQLDQNRFAKHSDAYTTMDMGEKASKKMGYSTLRFIARTEGKDWGFNLNSVQSGGKDLKYTVVDTMMRIDLPKPLKPGASFDFAIDWHFNVPEGKAMWARGGYQPYERHGNDIYFVAQWFPRLAAYTDLAGWEHKQFLGTGEFTLEFGDYDVEITVPADHIVGSTGELQNPKDVLTKEQRDRLEEARTADRPVFIVNREEALENEKEGTDATKTWHFKADNVRDFAFATSRKFVWDAWGVKLPDSGRTVMAMSLYPDEAMPLWDKYSTQAIAHTLDTYSRYSFEYPYPVAWSVHGPIGGGMEYPMITSNGYPVEIEKNDDGTETRTYSRRTKYGLISVVIHEIGHIYFPMVVNTDERNWAWMDEGINSFLQTMAEREWEADYPARRSVPKGVISYMTSPDQTPIMTQSDSIIGYGPNAYTKPAVALNILRETIMGRELFDFAFHEYSRRWKFKRPYPADFFRTMEDASAKDLDWFFRGWWYTTDHVDIAVTGVTHARINTQDPEVENPIKREEDRKDKVYIGEMRDQAAGFQHRVDRFPDLLDFYNENDDFIVTEKQKKAYAGKLKDLKDWEKELLKFGHELYFIDFENIGGLVMPLVLDVEYQDGSREEVRIPAEIWRENAQKVTKLLVRDKEIKSVTLDPYHEIADADETNNAWPAKPVMSRVELYKRKASRNLMKEVLDGEKQADSPKKD</sequence>
<protein>
    <recommendedName>
        <fullName evidence="2">Peptidase M1 membrane alanine aminopeptidase domain-containing protein</fullName>
    </recommendedName>
</protein>
<keyword evidence="1" id="KW-0732">Signal</keyword>
<evidence type="ECO:0000313" key="3">
    <source>
        <dbReference type="EMBL" id="SDE34914.1"/>
    </source>
</evidence>
<dbReference type="STRING" id="637679.GCA_001550055_03246"/>
<dbReference type="InterPro" id="IPR014782">
    <property type="entry name" value="Peptidase_M1_dom"/>
</dbReference>
<evidence type="ECO:0000259" key="2">
    <source>
        <dbReference type="Pfam" id="PF01433"/>
    </source>
</evidence>
<reference evidence="3 4" key="1">
    <citation type="submission" date="2016-10" db="EMBL/GenBank/DDBJ databases">
        <authorList>
            <person name="de Groot N.N."/>
        </authorList>
    </citation>
    <scope>NUCLEOTIDE SEQUENCE [LARGE SCALE GENOMIC DNA]</scope>
    <source>
        <strain evidence="3 4">CGMCC 1.9109</strain>
    </source>
</reference>
<keyword evidence="4" id="KW-1185">Reference proteome</keyword>
<dbReference type="OrthoDB" id="9814383at2"/>
<dbReference type="EMBL" id="FNAK01000006">
    <property type="protein sequence ID" value="SDE34914.1"/>
    <property type="molecule type" value="Genomic_DNA"/>
</dbReference>
<dbReference type="InterPro" id="IPR027268">
    <property type="entry name" value="Peptidase_M4/M1_CTD_sf"/>
</dbReference>
<proteinExistence type="predicted"/>
<organism evidence="3 4">
    <name type="scientific">Kordiimonas lacus</name>
    <dbReference type="NCBI Taxonomy" id="637679"/>
    <lineage>
        <taxon>Bacteria</taxon>
        <taxon>Pseudomonadati</taxon>
        <taxon>Pseudomonadota</taxon>
        <taxon>Alphaproteobacteria</taxon>
        <taxon>Kordiimonadales</taxon>
        <taxon>Kordiimonadaceae</taxon>
        <taxon>Kordiimonas</taxon>
    </lineage>
</organism>